<accession>A0AAE8JPG1</accession>
<evidence type="ECO:0000313" key="2">
    <source>
        <dbReference type="Proteomes" id="UP000285972"/>
    </source>
</evidence>
<name>A0AAE8JPG1_9GAMM</name>
<comment type="caution">
    <text evidence="1">The sequence shown here is derived from an EMBL/GenBank/DDBJ whole genome shotgun (WGS) entry which is preliminary data.</text>
</comment>
<evidence type="ECO:0000313" key="1">
    <source>
        <dbReference type="EMBL" id="RLM28952.1"/>
    </source>
</evidence>
<dbReference type="KEGG" id="bgj:AWC36_12370"/>
<proteinExistence type="predicted"/>
<protein>
    <submittedName>
        <fullName evidence="1">Uncharacterized protein</fullName>
    </submittedName>
</protein>
<dbReference type="Proteomes" id="UP000285972">
    <property type="component" value="Unassembled WGS sequence"/>
</dbReference>
<gene>
    <name evidence="1" type="ORF">BIY26_01925</name>
</gene>
<reference evidence="1 2" key="1">
    <citation type="submission" date="2016-09" db="EMBL/GenBank/DDBJ databases">
        <authorList>
            <person name="Doonan J."/>
            <person name="Pachebat J.A."/>
            <person name="Golyshin P.N."/>
            <person name="Denman S."/>
            <person name="Mcdonald J.E."/>
        </authorList>
    </citation>
    <scope>NUCLEOTIDE SEQUENCE [LARGE SCALE GENOMIC DNA]</scope>
    <source>
        <strain evidence="1 2">FRB141</strain>
    </source>
</reference>
<sequence>MTVFLNRLDITEDNLINIYPLHLSSCIGVGFPYITRPISEPCPCGLRLDPLRADLSFGRRLDATRNLLGIYMEDSINHLSQRGRTKKYLYGKIVGQAGNILLLTLRLAMVCTDILCKMPAR</sequence>
<dbReference type="AlphaFoldDB" id="A0AAE8JPG1"/>
<dbReference type="EMBL" id="MJLX01000003">
    <property type="protein sequence ID" value="RLM28952.1"/>
    <property type="molecule type" value="Genomic_DNA"/>
</dbReference>
<organism evidence="1 2">
    <name type="scientific">Brenneria goodwinii</name>
    <dbReference type="NCBI Taxonomy" id="1109412"/>
    <lineage>
        <taxon>Bacteria</taxon>
        <taxon>Pseudomonadati</taxon>
        <taxon>Pseudomonadota</taxon>
        <taxon>Gammaproteobacteria</taxon>
        <taxon>Enterobacterales</taxon>
        <taxon>Pectobacteriaceae</taxon>
        <taxon>Brenneria</taxon>
    </lineage>
</organism>